<dbReference type="CDD" id="cd00383">
    <property type="entry name" value="trans_reg_C"/>
    <property type="match status" value="1"/>
</dbReference>
<dbReference type="GO" id="GO:0006355">
    <property type="term" value="P:regulation of DNA-templated transcription"/>
    <property type="evidence" value="ECO:0007669"/>
    <property type="project" value="InterPro"/>
</dbReference>
<dbReference type="SUPFAM" id="SSF46894">
    <property type="entry name" value="C-terminal effector domain of the bipartite response regulators"/>
    <property type="match status" value="1"/>
</dbReference>
<dbReference type="InterPro" id="IPR011990">
    <property type="entry name" value="TPR-like_helical_dom_sf"/>
</dbReference>
<evidence type="ECO:0000313" key="6">
    <source>
        <dbReference type="Proteomes" id="UP000660708"/>
    </source>
</evidence>
<protein>
    <recommendedName>
        <fullName evidence="4">OmpR/PhoB-type domain-containing protein</fullName>
    </recommendedName>
</protein>
<keyword evidence="1 2" id="KW-0238">DNA-binding</keyword>
<dbReference type="AlphaFoldDB" id="A0A8I0MUY0"/>
<comment type="caution">
    <text evidence="5">The sequence shown here is derived from an EMBL/GenBank/DDBJ whole genome shotgun (WGS) entry which is preliminary data.</text>
</comment>
<keyword evidence="3" id="KW-1133">Transmembrane helix</keyword>
<dbReference type="InterPro" id="IPR001867">
    <property type="entry name" value="OmpR/PhoB-type_DNA-bd"/>
</dbReference>
<sequence length="505" mass="57645">MQYQLNQKWHFDVSSRTISHNETCHTLTPLSHRLLLTLIEHAPDLVTYQQLEQQVWLGRIVTHDAIKKQIARLRKQLNDDAIQPEYIVSERSFGYRLSATVEKVNHQPLVPTTKRFSIITVSAISFALLFALGIYQYFLTTLKHAENTVTVLSVAQQHVAQETAEDNLRAITLYQQSINTSPAVNESYKGLSQALLDEHKLYNQTEDALEQSLINAKKALDLTPTSPSAQRLQAQAHALQGRYSLAQQQLTEMVADTPDWPLLKANLAESYLSQGNTINAYPLARQAYESSSSEPKIVATYLNCLRKMYMTQWFENVYNNASPTVKASPWVQLEYIKLLQQQGKHKTATQQLNVLASTASHSQALNWFTALSYLSEYHHKQAVDTLSLTVEKQGKYALFSRLYLSLLTAQPKLINRYQNDILTLIEAGNQDPELVFSLGLISLYHQHNVKAKRYFKQAILLGFSDEFRFKALPFNLTAEQTHFIDIIIQQLNVSNLKRRVKRTPK</sequence>
<feature type="transmembrane region" description="Helical" evidence="3">
    <location>
        <begin position="116"/>
        <end position="138"/>
    </location>
</feature>
<dbReference type="Proteomes" id="UP000660708">
    <property type="component" value="Unassembled WGS sequence"/>
</dbReference>
<keyword evidence="3" id="KW-0812">Transmembrane</keyword>
<keyword evidence="6" id="KW-1185">Reference proteome</keyword>
<reference evidence="5 6" key="1">
    <citation type="submission" date="2015-06" db="EMBL/GenBank/DDBJ databases">
        <title>Genome sequence of Pseudoalteromonas peptidolytica.</title>
        <authorList>
            <person name="Xie B.-B."/>
            <person name="Rong J.-C."/>
            <person name="Qin Q.-L."/>
            <person name="Zhang Y.-Z."/>
        </authorList>
    </citation>
    <scope>NUCLEOTIDE SEQUENCE [LARGE SCALE GENOMIC DNA]</scope>
    <source>
        <strain evidence="5 6">F12-50-A1</strain>
    </source>
</reference>
<dbReference type="Gene3D" id="1.25.40.10">
    <property type="entry name" value="Tetratricopeptide repeat domain"/>
    <property type="match status" value="2"/>
</dbReference>
<dbReference type="SMART" id="SM00862">
    <property type="entry name" value="Trans_reg_C"/>
    <property type="match status" value="1"/>
</dbReference>
<dbReference type="Gene3D" id="1.10.10.10">
    <property type="entry name" value="Winged helix-like DNA-binding domain superfamily/Winged helix DNA-binding domain"/>
    <property type="match status" value="1"/>
</dbReference>
<proteinExistence type="predicted"/>
<evidence type="ECO:0000313" key="5">
    <source>
        <dbReference type="EMBL" id="MBE0345644.1"/>
    </source>
</evidence>
<evidence type="ECO:0000256" key="2">
    <source>
        <dbReference type="PROSITE-ProRule" id="PRU01091"/>
    </source>
</evidence>
<gene>
    <name evidence="5" type="ORF">PPEP_a0558</name>
</gene>
<dbReference type="SUPFAM" id="SSF48452">
    <property type="entry name" value="TPR-like"/>
    <property type="match status" value="1"/>
</dbReference>
<feature type="domain" description="OmpR/PhoB-type" evidence="4">
    <location>
        <begin position="1"/>
        <end position="99"/>
    </location>
</feature>
<evidence type="ECO:0000256" key="3">
    <source>
        <dbReference type="SAM" id="Phobius"/>
    </source>
</evidence>
<feature type="DNA-binding region" description="OmpR/PhoB-type" evidence="2">
    <location>
        <begin position="1"/>
        <end position="99"/>
    </location>
</feature>
<dbReference type="GO" id="GO:0000160">
    <property type="term" value="P:phosphorelay signal transduction system"/>
    <property type="evidence" value="ECO:0007669"/>
    <property type="project" value="InterPro"/>
</dbReference>
<dbReference type="InterPro" id="IPR036388">
    <property type="entry name" value="WH-like_DNA-bd_sf"/>
</dbReference>
<dbReference type="Pfam" id="PF00486">
    <property type="entry name" value="Trans_reg_C"/>
    <property type="match status" value="1"/>
</dbReference>
<dbReference type="PROSITE" id="PS51755">
    <property type="entry name" value="OMPR_PHOB"/>
    <property type="match status" value="1"/>
</dbReference>
<evidence type="ECO:0000256" key="1">
    <source>
        <dbReference type="ARBA" id="ARBA00023125"/>
    </source>
</evidence>
<dbReference type="RefSeq" id="WP_147389969.1">
    <property type="nucleotide sequence ID" value="NZ_AQHF01000020.1"/>
</dbReference>
<evidence type="ECO:0000259" key="4">
    <source>
        <dbReference type="PROSITE" id="PS51755"/>
    </source>
</evidence>
<name>A0A8I0MUY0_9GAMM</name>
<keyword evidence="3" id="KW-0472">Membrane</keyword>
<dbReference type="GO" id="GO:0003677">
    <property type="term" value="F:DNA binding"/>
    <property type="evidence" value="ECO:0007669"/>
    <property type="project" value="UniProtKB-UniRule"/>
</dbReference>
<dbReference type="InterPro" id="IPR016032">
    <property type="entry name" value="Sig_transdc_resp-reg_C-effctor"/>
</dbReference>
<organism evidence="5 6">
    <name type="scientific">Pseudoalteromonas peptidolytica F12-50-A1</name>
    <dbReference type="NCBI Taxonomy" id="1315280"/>
    <lineage>
        <taxon>Bacteria</taxon>
        <taxon>Pseudomonadati</taxon>
        <taxon>Pseudomonadota</taxon>
        <taxon>Gammaproteobacteria</taxon>
        <taxon>Alteromonadales</taxon>
        <taxon>Pseudoalteromonadaceae</taxon>
        <taxon>Pseudoalteromonas</taxon>
    </lineage>
</organism>
<accession>A0A8I0MUY0</accession>
<dbReference type="EMBL" id="AQHF01000020">
    <property type="protein sequence ID" value="MBE0345644.1"/>
    <property type="molecule type" value="Genomic_DNA"/>
</dbReference>